<reference evidence="3 4" key="1">
    <citation type="journal article" date="1992" name="Int. J. Syst. Bacteriol.">
        <title>Sphingobacterium antarcticus sp. nov. a Psychrotrophic Bacterium from the Soils of Schirmacher Oasis, Antarctica.</title>
        <authorList>
            <person name="Shivaji S."/>
            <person name="Ray M.K."/>
            <person name="Rao N.S."/>
            <person name="Saiserr L."/>
            <person name="Jagannadham M.V."/>
            <person name="Kumar G.S."/>
            <person name="Reddy G."/>
            <person name="Bhargava P.M."/>
        </authorList>
    </citation>
    <scope>NUCLEOTIDE SEQUENCE [LARGE SCALE GENOMIC DNA]</scope>
    <source>
        <strain evidence="3 4">4BY</strain>
    </source>
</reference>
<dbReference type="InterPro" id="IPR012373">
    <property type="entry name" value="Ferrdict_sens_TM"/>
</dbReference>
<dbReference type="PANTHER" id="PTHR30273:SF2">
    <property type="entry name" value="PROTEIN FECR"/>
    <property type="match status" value="1"/>
</dbReference>
<evidence type="ECO:0008006" key="5">
    <source>
        <dbReference type="Google" id="ProtNLM"/>
    </source>
</evidence>
<dbReference type="OrthoDB" id="1523735at2"/>
<feature type="domain" description="Protein FecR C-terminal" evidence="2">
    <location>
        <begin position="286"/>
        <end position="353"/>
    </location>
</feature>
<accession>A0A081PL36</accession>
<keyword evidence="4" id="KW-1185">Reference proteome</keyword>
<dbReference type="Proteomes" id="UP000028007">
    <property type="component" value="Unassembled WGS sequence"/>
</dbReference>
<dbReference type="Gene3D" id="3.55.50.30">
    <property type="match status" value="1"/>
</dbReference>
<dbReference type="InterPro" id="IPR006860">
    <property type="entry name" value="FecR"/>
</dbReference>
<dbReference type="AlphaFoldDB" id="A0A081PL36"/>
<dbReference type="PIRSF" id="PIRSF018266">
    <property type="entry name" value="FecR"/>
    <property type="match status" value="1"/>
</dbReference>
<name>A0A081PL36_9SPHI</name>
<organism evidence="3 4">
    <name type="scientific">Pedobacter antarcticus 4BY</name>
    <dbReference type="NCBI Taxonomy" id="1358423"/>
    <lineage>
        <taxon>Bacteria</taxon>
        <taxon>Pseudomonadati</taxon>
        <taxon>Bacteroidota</taxon>
        <taxon>Sphingobacteriia</taxon>
        <taxon>Sphingobacteriales</taxon>
        <taxon>Sphingobacteriaceae</taxon>
        <taxon>Pedobacter</taxon>
    </lineage>
</organism>
<protein>
    <recommendedName>
        <fullName evidence="5">FecR family protein</fullName>
    </recommendedName>
</protein>
<gene>
    <name evidence="3" type="ORF">N180_07950</name>
</gene>
<evidence type="ECO:0000313" key="4">
    <source>
        <dbReference type="Proteomes" id="UP000028007"/>
    </source>
</evidence>
<dbReference type="eggNOG" id="COG3712">
    <property type="taxonomic scope" value="Bacteria"/>
</dbReference>
<evidence type="ECO:0000259" key="2">
    <source>
        <dbReference type="Pfam" id="PF16344"/>
    </source>
</evidence>
<dbReference type="InterPro" id="IPR032508">
    <property type="entry name" value="FecR_C"/>
</dbReference>
<dbReference type="Pfam" id="PF04773">
    <property type="entry name" value="FecR"/>
    <property type="match status" value="1"/>
</dbReference>
<evidence type="ECO:0000313" key="3">
    <source>
        <dbReference type="EMBL" id="KEQ31409.1"/>
    </source>
</evidence>
<proteinExistence type="predicted"/>
<feature type="domain" description="FecR protein" evidence="1">
    <location>
        <begin position="124"/>
        <end position="220"/>
    </location>
</feature>
<comment type="caution">
    <text evidence="3">The sequence shown here is derived from an EMBL/GenBank/DDBJ whole genome shotgun (WGS) entry which is preliminary data.</text>
</comment>
<sequence length="354" mass="40308">MDRSRIIELLARKLAGEANSSELEELASLISRYPDSVYYEELLGQLWEESPAENDLDMDTIYQKHLRKYAADFDADLLLPGTYPDEEPSTKKSYNAFATIAICLVALSSLLYLTKRTVAKTDTQIVAGKGVRKNVKLPDGTMVWLNSDSKLSYSNKISQQKKRIVHLQGEAFFDVAHRDHQPFIVKTDRMCVKVLGTAFNVKDYALESSSEATLLRGSIELSVNERAQQKILLNPSEKFALVEGRSKKNGKAPRSADMTMTIAHVLPITIGDEQYIEETSWKDNTLVFKNETLEELKPRLERWFNVKIHIESSQAGSYRFTGAFKKEEIREAMTALQLIKPFTFKLKEHDLIIY</sequence>
<dbReference type="GO" id="GO:0016989">
    <property type="term" value="F:sigma factor antagonist activity"/>
    <property type="evidence" value="ECO:0007669"/>
    <property type="project" value="TreeGrafter"/>
</dbReference>
<dbReference type="Pfam" id="PF16344">
    <property type="entry name" value="FecR_C"/>
    <property type="match status" value="1"/>
</dbReference>
<dbReference type="RefSeq" id="WP_037438198.1">
    <property type="nucleotide sequence ID" value="NZ_JNFF01000017.1"/>
</dbReference>
<dbReference type="Gene3D" id="2.60.120.1440">
    <property type="match status" value="1"/>
</dbReference>
<evidence type="ECO:0000259" key="1">
    <source>
        <dbReference type="Pfam" id="PF04773"/>
    </source>
</evidence>
<dbReference type="EMBL" id="JNFF01000017">
    <property type="protein sequence ID" value="KEQ31409.1"/>
    <property type="molecule type" value="Genomic_DNA"/>
</dbReference>
<dbReference type="PANTHER" id="PTHR30273">
    <property type="entry name" value="PERIPLASMIC SIGNAL SENSOR AND SIGMA FACTOR ACTIVATOR FECR-RELATED"/>
    <property type="match status" value="1"/>
</dbReference>